<evidence type="ECO:0000313" key="4">
    <source>
        <dbReference type="Proteomes" id="UP000315983"/>
    </source>
</evidence>
<evidence type="ECO:0000313" key="3">
    <source>
        <dbReference type="EMBL" id="TQL35154.1"/>
    </source>
</evidence>
<feature type="domain" description="Beta-ketoacyl synthase-like N-terminal" evidence="1">
    <location>
        <begin position="67"/>
        <end position="164"/>
    </location>
</feature>
<dbReference type="GO" id="GO:0016746">
    <property type="term" value="F:acyltransferase activity"/>
    <property type="evidence" value="ECO:0007669"/>
    <property type="project" value="InterPro"/>
</dbReference>
<evidence type="ECO:0000313" key="5">
    <source>
        <dbReference type="Proteomes" id="UP000677457"/>
    </source>
</evidence>
<dbReference type="GeneID" id="93769547"/>
<gene>
    <name evidence="3" type="ORF">FB564_0179</name>
    <name evidence="2" type="ORF">Sar04_31580</name>
</gene>
<evidence type="ECO:0000313" key="2">
    <source>
        <dbReference type="EMBL" id="GIM86422.1"/>
    </source>
</evidence>
<dbReference type="AlphaFoldDB" id="A0A542XH52"/>
<dbReference type="RefSeq" id="WP_016811292.1">
    <property type="nucleotide sequence ID" value="NZ_BOQM01000023.1"/>
</dbReference>
<dbReference type="EMBL" id="VFOL01000001">
    <property type="protein sequence ID" value="TQL35154.1"/>
    <property type="molecule type" value="Genomic_DNA"/>
</dbReference>
<organism evidence="3 4">
    <name type="scientific">Salinispora arenicola</name>
    <dbReference type="NCBI Taxonomy" id="168697"/>
    <lineage>
        <taxon>Bacteria</taxon>
        <taxon>Bacillati</taxon>
        <taxon>Actinomycetota</taxon>
        <taxon>Actinomycetes</taxon>
        <taxon>Micromonosporales</taxon>
        <taxon>Micromonosporaceae</taxon>
        <taxon>Salinispora</taxon>
    </lineage>
</organism>
<evidence type="ECO:0000259" key="1">
    <source>
        <dbReference type="Pfam" id="PF13723"/>
    </source>
</evidence>
<dbReference type="Proteomes" id="UP000677457">
    <property type="component" value="Unassembled WGS sequence"/>
</dbReference>
<dbReference type="Proteomes" id="UP000315983">
    <property type="component" value="Unassembled WGS sequence"/>
</dbReference>
<dbReference type="InterPro" id="IPR014030">
    <property type="entry name" value="Ketoacyl_synth_N"/>
</dbReference>
<dbReference type="Gene3D" id="3.40.47.10">
    <property type="match status" value="1"/>
</dbReference>
<proteinExistence type="predicted"/>
<dbReference type="Pfam" id="PF13723">
    <property type="entry name" value="Ketoacyl-synt_2"/>
    <property type="match status" value="1"/>
</dbReference>
<sequence length="180" mass="18540">MTITTTTPGSRPLTVLARASWFAATDQQPPDLPGFTASPFAPIIAHVADLCLTARYQGSPVPPDRAESTAMVMVSQLGDMATEAAVVGSVDQGTKASPLLFFQSVPSAVLGVVSARWNLGGAVISISPAGDPLAEGMDLAQLLIEDGSARDVLLVLVELAVQEDLSDRAEALLVSAGESP</sequence>
<comment type="caution">
    <text evidence="3">The sequence shown here is derived from an EMBL/GenBank/DDBJ whole genome shotgun (WGS) entry which is preliminary data.</text>
</comment>
<keyword evidence="5" id="KW-1185">Reference proteome</keyword>
<accession>A0A542XH52</accession>
<name>A0A542XH52_SALAC</name>
<reference evidence="3 4" key="1">
    <citation type="submission" date="2019-06" db="EMBL/GenBank/DDBJ databases">
        <title>Sequencing the genomes of 1000 actinobacteria strains.</title>
        <authorList>
            <person name="Klenk H.-P."/>
        </authorList>
    </citation>
    <scope>NUCLEOTIDE SEQUENCE [LARGE SCALE GENOMIC DNA]</scope>
    <source>
        <strain evidence="3 4">DSM 44819</strain>
    </source>
</reference>
<dbReference type="InterPro" id="IPR016039">
    <property type="entry name" value="Thiolase-like"/>
</dbReference>
<reference evidence="2 5" key="2">
    <citation type="submission" date="2021-03" db="EMBL/GenBank/DDBJ databases">
        <title>Whole genome shotgun sequence of Salinispora arenicola NBRC 105043.</title>
        <authorList>
            <person name="Komaki H."/>
            <person name="Tamura T."/>
        </authorList>
    </citation>
    <scope>NUCLEOTIDE SEQUENCE [LARGE SCALE GENOMIC DNA]</scope>
    <source>
        <strain evidence="2 5">NBRC 105043</strain>
    </source>
</reference>
<protein>
    <submittedName>
        <fullName evidence="3">Beta-ketoacyl synthase-like protein</fullName>
    </submittedName>
</protein>
<dbReference type="EMBL" id="BOQM01000023">
    <property type="protein sequence ID" value="GIM86422.1"/>
    <property type="molecule type" value="Genomic_DNA"/>
</dbReference>